<keyword evidence="1" id="KW-0812">Transmembrane</keyword>
<gene>
    <name evidence="2" type="ORF">JCM19241_3568</name>
</gene>
<evidence type="ECO:0000256" key="1">
    <source>
        <dbReference type="SAM" id="Phobius"/>
    </source>
</evidence>
<reference evidence="2 3" key="1">
    <citation type="submission" date="2015-01" db="EMBL/GenBank/DDBJ databases">
        <title>Vibrio sp. C94 JCM 19241 whole genome shotgun sequence.</title>
        <authorList>
            <person name="Sawabe T."/>
            <person name="Meirelles P."/>
            <person name="Feng G."/>
            <person name="Sayaka M."/>
            <person name="Hattori M."/>
            <person name="Ohkuma M."/>
        </authorList>
    </citation>
    <scope>NUCLEOTIDE SEQUENCE [LARGE SCALE GENOMIC DNA]</scope>
    <source>
        <strain evidence="3">JCM 19241</strain>
    </source>
</reference>
<dbReference type="AlphaFoldDB" id="A0A0B8QAL8"/>
<protein>
    <recommendedName>
        <fullName evidence="4">Lipoprotein</fullName>
    </recommendedName>
</protein>
<proteinExistence type="predicted"/>
<evidence type="ECO:0008006" key="4">
    <source>
        <dbReference type="Google" id="ProtNLM"/>
    </source>
</evidence>
<evidence type="ECO:0000313" key="2">
    <source>
        <dbReference type="EMBL" id="GAM75656.1"/>
    </source>
</evidence>
<dbReference type="PROSITE" id="PS51257">
    <property type="entry name" value="PROKAR_LIPOPROTEIN"/>
    <property type="match status" value="1"/>
</dbReference>
<feature type="transmembrane region" description="Helical" evidence="1">
    <location>
        <begin position="12"/>
        <end position="35"/>
    </location>
</feature>
<dbReference type="Proteomes" id="UP000031666">
    <property type="component" value="Unassembled WGS sequence"/>
</dbReference>
<name>A0A0B8QAL8_9VIBR</name>
<comment type="caution">
    <text evidence="2">The sequence shown here is derived from an EMBL/GenBank/DDBJ whole genome shotgun (WGS) entry which is preliminary data.</text>
</comment>
<keyword evidence="1" id="KW-1133">Transmembrane helix</keyword>
<dbReference type="EMBL" id="BBSC01000004">
    <property type="protein sequence ID" value="GAM75656.1"/>
    <property type="molecule type" value="Genomic_DNA"/>
</dbReference>
<reference evidence="2 3" key="2">
    <citation type="submission" date="2015-01" db="EMBL/GenBank/DDBJ databases">
        <authorList>
            <consortium name="NBRP consortium"/>
            <person name="Sawabe T."/>
            <person name="Meirelles P."/>
            <person name="Feng G."/>
            <person name="Sayaka M."/>
            <person name="Hattori M."/>
            <person name="Ohkuma M."/>
        </authorList>
    </citation>
    <scope>NUCLEOTIDE SEQUENCE [LARGE SCALE GENOMIC DNA]</scope>
    <source>
        <strain evidence="3">JCM 19241</strain>
    </source>
</reference>
<organism evidence="2 3">
    <name type="scientific">Vibrio ishigakensis</name>
    <dbReference type="NCBI Taxonomy" id="1481914"/>
    <lineage>
        <taxon>Bacteria</taxon>
        <taxon>Pseudomonadati</taxon>
        <taxon>Pseudomonadota</taxon>
        <taxon>Gammaproteobacteria</taxon>
        <taxon>Vibrionales</taxon>
        <taxon>Vibrionaceae</taxon>
        <taxon>Vibrio</taxon>
    </lineage>
</organism>
<keyword evidence="1" id="KW-0472">Membrane</keyword>
<evidence type="ECO:0000313" key="3">
    <source>
        <dbReference type="Proteomes" id="UP000031666"/>
    </source>
</evidence>
<sequence length="232" mass="26426">MKNKYDKWNFIINLISMVFIGLTSVLVSCASMKVAENQNKITENQNEIASTEFQPFFYVSYDYQMKNDKLVQKNLSVYNVGAPIANARVNISEFLVVERSNNGENVKDVFRISGYYFVRNPTGQPEGKLHTAWAHDNVVLEKKLHDMVSTQWFSGEFGHTELEIVAAIKIEYQNRLGVSESKYFLNDQLVNLDEYERFTSSAPDSFPTNISSLSVSGLLDNKYSVKTKKASL</sequence>
<accession>A0A0B8QAL8</accession>